<gene>
    <name evidence="6" type="primary">FXD3B</name>
    <name evidence="6" type="ORF">TR116699</name>
</gene>
<organism evidence="6">
    <name type="scientific">Schistocephalus solidus</name>
    <name type="common">Tapeworm</name>
    <dbReference type="NCBI Taxonomy" id="70667"/>
    <lineage>
        <taxon>Eukaryota</taxon>
        <taxon>Metazoa</taxon>
        <taxon>Spiralia</taxon>
        <taxon>Lophotrochozoa</taxon>
        <taxon>Platyhelminthes</taxon>
        <taxon>Cestoda</taxon>
        <taxon>Eucestoda</taxon>
        <taxon>Diphyllobothriidea</taxon>
        <taxon>Diphyllobothriidae</taxon>
        <taxon>Schistocephalus</taxon>
    </lineage>
</organism>
<evidence type="ECO:0000256" key="1">
    <source>
        <dbReference type="ARBA" id="ARBA00023125"/>
    </source>
</evidence>
<evidence type="ECO:0000256" key="4">
    <source>
        <dbReference type="SAM" id="MobiDB-lite"/>
    </source>
</evidence>
<feature type="region of interest" description="Disordered" evidence="4">
    <location>
        <begin position="347"/>
        <end position="373"/>
    </location>
</feature>
<feature type="DNA-binding region" description="Fork-head" evidence="3">
    <location>
        <begin position="126"/>
        <end position="220"/>
    </location>
</feature>
<dbReference type="GO" id="GO:0000978">
    <property type="term" value="F:RNA polymerase II cis-regulatory region sequence-specific DNA binding"/>
    <property type="evidence" value="ECO:0007669"/>
    <property type="project" value="TreeGrafter"/>
</dbReference>
<dbReference type="FunFam" id="1.10.10.10:FF:000598">
    <property type="entry name" value="forkhead box protein I1 isoform X2"/>
    <property type="match status" value="1"/>
</dbReference>
<dbReference type="EMBL" id="GEEE01016972">
    <property type="protein sequence ID" value="JAP46253.1"/>
    <property type="molecule type" value="Transcribed_RNA"/>
</dbReference>
<dbReference type="PANTHER" id="PTHR11829:SF402">
    <property type="entry name" value="FORK HEAD DOMAIN-CONTAINING PROTEIN FD3-RELATED"/>
    <property type="match status" value="1"/>
</dbReference>
<evidence type="ECO:0000259" key="5">
    <source>
        <dbReference type="PROSITE" id="PS50039"/>
    </source>
</evidence>
<dbReference type="PROSITE" id="PS50039">
    <property type="entry name" value="FORK_HEAD_3"/>
    <property type="match status" value="1"/>
</dbReference>
<dbReference type="PROSITE" id="PS00657">
    <property type="entry name" value="FORK_HEAD_1"/>
    <property type="match status" value="1"/>
</dbReference>
<comment type="subcellular location">
    <subcellularLocation>
        <location evidence="3">Nucleus</location>
    </subcellularLocation>
</comment>
<evidence type="ECO:0000313" key="6">
    <source>
        <dbReference type="EMBL" id="JAP46253.1"/>
    </source>
</evidence>
<dbReference type="Pfam" id="PF00250">
    <property type="entry name" value="Forkhead"/>
    <property type="match status" value="1"/>
</dbReference>
<dbReference type="InterPro" id="IPR036388">
    <property type="entry name" value="WH-like_DNA-bd_sf"/>
</dbReference>
<keyword evidence="2 3" id="KW-0539">Nucleus</keyword>
<dbReference type="GO" id="GO:0009653">
    <property type="term" value="P:anatomical structure morphogenesis"/>
    <property type="evidence" value="ECO:0007669"/>
    <property type="project" value="TreeGrafter"/>
</dbReference>
<feature type="compositionally biased region" description="Polar residues" evidence="4">
    <location>
        <begin position="347"/>
        <end position="359"/>
    </location>
</feature>
<dbReference type="InterPro" id="IPR001766">
    <property type="entry name" value="Fork_head_dom"/>
</dbReference>
<dbReference type="InterPro" id="IPR050211">
    <property type="entry name" value="FOX_domain-containing"/>
</dbReference>
<dbReference type="GO" id="GO:0030154">
    <property type="term" value="P:cell differentiation"/>
    <property type="evidence" value="ECO:0007669"/>
    <property type="project" value="TreeGrafter"/>
</dbReference>
<sequence>MLTDVIAPNLYCPPNGKMEFKLNEYFNGPKMSDRPQSPGASVATFSEKITSRSTFYKPEVGCDGGGSVQHFPPLTFKPTTVCNATNIFLSTRRENGPPLDLGLLGQVELKSYRTLPRRGVRSRSTKPPYSYIALITMAIMDSSTRRLTLSGICEYINRKFEYYQERFPVWQNSIRHNLSLNDCFIKVPREPGNLGKGNYWTLDPNSYNMFENGSFLRRKKRFKRIRMQAACLLHPFLSNELFSQVMLKIQHEHWSNLMKPLTLRERKEEVSTLDSCHSTDDLMLSRPAPKEAFSPQPMRDTETLKHTELAEWKRAGKSFQAFRLPPQCWWTGFPYPSEIPVCTATMTPGSRTENRSIQQGARGENFGDRAASGARRMSFSIEHILGDQES</sequence>
<protein>
    <submittedName>
        <fullName evidence="6">Forkhead box protein D3-B</fullName>
    </submittedName>
</protein>
<keyword evidence="1 3" id="KW-0238">DNA-binding</keyword>
<dbReference type="InterPro" id="IPR018122">
    <property type="entry name" value="TF_fork_head_CS_1"/>
</dbReference>
<dbReference type="SMART" id="SM00339">
    <property type="entry name" value="FH"/>
    <property type="match status" value="1"/>
</dbReference>
<accession>A0A0X3P3M2</accession>
<proteinExistence type="predicted"/>
<dbReference type="SUPFAM" id="SSF46785">
    <property type="entry name" value="Winged helix' DNA-binding domain"/>
    <property type="match status" value="1"/>
</dbReference>
<dbReference type="GO" id="GO:0000981">
    <property type="term" value="F:DNA-binding transcription factor activity, RNA polymerase II-specific"/>
    <property type="evidence" value="ECO:0007669"/>
    <property type="project" value="TreeGrafter"/>
</dbReference>
<evidence type="ECO:0000256" key="2">
    <source>
        <dbReference type="ARBA" id="ARBA00023242"/>
    </source>
</evidence>
<dbReference type="InterPro" id="IPR030456">
    <property type="entry name" value="TF_fork_head_CS_2"/>
</dbReference>
<name>A0A0X3P3M2_SCHSO</name>
<dbReference type="Gene3D" id="1.10.10.10">
    <property type="entry name" value="Winged helix-like DNA-binding domain superfamily/Winged helix DNA-binding domain"/>
    <property type="match status" value="1"/>
</dbReference>
<reference evidence="6" key="1">
    <citation type="submission" date="2016-01" db="EMBL/GenBank/DDBJ databases">
        <title>Reference transcriptome for the parasite Schistocephalus solidus: insights into the molecular evolution of parasitism.</title>
        <authorList>
            <person name="Hebert F.O."/>
            <person name="Grambauer S."/>
            <person name="Barber I."/>
            <person name="Landry C.R."/>
            <person name="Aubin-Horth N."/>
        </authorList>
    </citation>
    <scope>NUCLEOTIDE SEQUENCE</scope>
</reference>
<dbReference type="PRINTS" id="PR00053">
    <property type="entry name" value="FORKHEAD"/>
</dbReference>
<feature type="domain" description="Fork-head" evidence="5">
    <location>
        <begin position="126"/>
        <end position="220"/>
    </location>
</feature>
<dbReference type="GO" id="GO:0005634">
    <property type="term" value="C:nucleus"/>
    <property type="evidence" value="ECO:0007669"/>
    <property type="project" value="UniProtKB-SubCell"/>
</dbReference>
<dbReference type="AlphaFoldDB" id="A0A0X3P3M2"/>
<dbReference type="InterPro" id="IPR036390">
    <property type="entry name" value="WH_DNA-bd_sf"/>
</dbReference>
<evidence type="ECO:0000256" key="3">
    <source>
        <dbReference type="PROSITE-ProRule" id="PRU00089"/>
    </source>
</evidence>
<dbReference type="PANTHER" id="PTHR11829">
    <property type="entry name" value="FORKHEAD BOX PROTEIN"/>
    <property type="match status" value="1"/>
</dbReference>
<dbReference type="PROSITE" id="PS00658">
    <property type="entry name" value="FORK_HEAD_2"/>
    <property type="match status" value="1"/>
</dbReference>